<comment type="caution">
    <text evidence="1">The sequence shown here is derived from an EMBL/GenBank/DDBJ whole genome shotgun (WGS) entry which is preliminary data.</text>
</comment>
<proteinExistence type="predicted"/>
<organism evidence="1 2">
    <name type="scientific">Sphaerodactylus townsendi</name>
    <dbReference type="NCBI Taxonomy" id="933632"/>
    <lineage>
        <taxon>Eukaryota</taxon>
        <taxon>Metazoa</taxon>
        <taxon>Chordata</taxon>
        <taxon>Craniata</taxon>
        <taxon>Vertebrata</taxon>
        <taxon>Euteleostomi</taxon>
        <taxon>Lepidosauria</taxon>
        <taxon>Squamata</taxon>
        <taxon>Bifurcata</taxon>
        <taxon>Gekkota</taxon>
        <taxon>Sphaerodactylidae</taxon>
        <taxon>Sphaerodactylus</taxon>
    </lineage>
</organism>
<evidence type="ECO:0000313" key="1">
    <source>
        <dbReference type="EMBL" id="KAH7995297.1"/>
    </source>
</evidence>
<reference evidence="1" key="1">
    <citation type="submission" date="2021-08" db="EMBL/GenBank/DDBJ databases">
        <title>The first chromosome-level gecko genome reveals the dynamic sex chromosomes of Neotropical dwarf geckos (Sphaerodactylidae: Sphaerodactylus).</title>
        <authorList>
            <person name="Pinto B.J."/>
            <person name="Keating S.E."/>
            <person name="Gamble T."/>
        </authorList>
    </citation>
    <scope>NUCLEOTIDE SEQUENCE</scope>
    <source>
        <strain evidence="1">TG3544</strain>
    </source>
</reference>
<dbReference type="Proteomes" id="UP000827872">
    <property type="component" value="Linkage Group LG07"/>
</dbReference>
<evidence type="ECO:0000313" key="2">
    <source>
        <dbReference type="Proteomes" id="UP000827872"/>
    </source>
</evidence>
<name>A0ACB8ERI0_9SAUR</name>
<sequence length="117" mass="12787">MQPQGHVYLEAWGRGKADEVAGSRKPASSPRQPSHCEEKDDMMLTTKPRLQRGGSSASLHNSLMRNSIFQLMIHTLDPLAEGMGHKSLQVHTFCSEGLHSYTVHHTETPGLGQGKAG</sequence>
<accession>A0ACB8ERI0</accession>
<protein>
    <submittedName>
        <fullName evidence="1">Uncharacterized protein</fullName>
    </submittedName>
</protein>
<dbReference type="EMBL" id="CM037620">
    <property type="protein sequence ID" value="KAH7995297.1"/>
    <property type="molecule type" value="Genomic_DNA"/>
</dbReference>
<gene>
    <name evidence="1" type="ORF">K3G42_024201</name>
</gene>
<keyword evidence="2" id="KW-1185">Reference proteome</keyword>